<evidence type="ECO:0000256" key="11">
    <source>
        <dbReference type="SAM" id="Coils"/>
    </source>
</evidence>
<protein>
    <recommendedName>
        <fullName evidence="9">RIB43A-like with coiled-coils protein 1</fullName>
    </recommendedName>
</protein>
<keyword evidence="7" id="KW-0206">Cytoskeleton</keyword>
<dbReference type="AlphaFoldDB" id="A0A3P9LZ86"/>
<sequence length="250" mass="29216">MSKGDAPQDQSLTKAVEGRRYAEAARKARIFNTRLRVMGLDLDALNQQVKDKQQQENMEKLQSNTLMDVHPKNCIVDVNVSLKIFVQSKTTKEFSITVYTCATDMLEKQELLHQNQEQLHQAAMEEERRKAARIALHSFNQAQSLKEQHRREETENLAEMWHTMTSDMLTECADAGERDVGGGKPPQILPDRWKGIRPEQLRSFQRDREQQCQQKQVQEPILQIQEYLNKKLYTNKPTKDYFYQFNTSSR</sequence>
<evidence type="ECO:0000256" key="6">
    <source>
        <dbReference type="ARBA" id="ARBA00023069"/>
    </source>
</evidence>
<evidence type="ECO:0000256" key="1">
    <source>
        <dbReference type="ARBA" id="ARBA00004611"/>
    </source>
</evidence>
<reference evidence="12" key="3">
    <citation type="submission" date="2025-08" db="UniProtKB">
        <authorList>
            <consortium name="Ensembl"/>
        </authorList>
    </citation>
    <scope>IDENTIFICATION</scope>
    <source>
        <strain evidence="12">HNI</strain>
    </source>
</reference>
<proteinExistence type="inferred from homology"/>
<comment type="similarity">
    <text evidence="2">Belongs to the RIB43A family.</text>
</comment>
<keyword evidence="6" id="KW-0969">Cilium</keyword>
<dbReference type="InterPro" id="IPR008805">
    <property type="entry name" value="RIB43A"/>
</dbReference>
<evidence type="ECO:0000256" key="8">
    <source>
        <dbReference type="ARBA" id="ARBA00023273"/>
    </source>
</evidence>
<evidence type="ECO:0000256" key="10">
    <source>
        <dbReference type="ARBA" id="ARBA00046435"/>
    </source>
</evidence>
<reference evidence="12 13" key="2">
    <citation type="submission" date="2017-04" db="EMBL/GenBank/DDBJ databases">
        <title>CpG methylation of centromeres and impact of large insertions on vertebrate speciation.</title>
        <authorList>
            <person name="Ichikawa K."/>
            <person name="Yoshimura J."/>
            <person name="Morishita S."/>
        </authorList>
    </citation>
    <scope>NUCLEOTIDE SEQUENCE</scope>
    <source>
        <strain evidence="12 13">HNI</strain>
    </source>
</reference>
<dbReference type="PANTHER" id="PTHR14517">
    <property type="entry name" value="RIB43A-RELATED"/>
    <property type="match status" value="1"/>
</dbReference>
<keyword evidence="5 11" id="KW-0175">Coiled coil</keyword>
<evidence type="ECO:0000256" key="3">
    <source>
        <dbReference type="ARBA" id="ARBA00022490"/>
    </source>
</evidence>
<feature type="coiled-coil region" evidence="11">
    <location>
        <begin position="35"/>
        <end position="62"/>
    </location>
</feature>
<organism evidence="12 13">
    <name type="scientific">Oryzias latipes</name>
    <name type="common">Japanese rice fish</name>
    <name type="synonym">Japanese killifish</name>
    <dbReference type="NCBI Taxonomy" id="8090"/>
    <lineage>
        <taxon>Eukaryota</taxon>
        <taxon>Metazoa</taxon>
        <taxon>Chordata</taxon>
        <taxon>Craniata</taxon>
        <taxon>Vertebrata</taxon>
        <taxon>Euteleostomi</taxon>
        <taxon>Actinopterygii</taxon>
        <taxon>Neopterygii</taxon>
        <taxon>Teleostei</taxon>
        <taxon>Neoteleostei</taxon>
        <taxon>Acanthomorphata</taxon>
        <taxon>Ovalentaria</taxon>
        <taxon>Atherinomorphae</taxon>
        <taxon>Beloniformes</taxon>
        <taxon>Adrianichthyidae</taxon>
        <taxon>Oryziinae</taxon>
        <taxon>Oryzias</taxon>
    </lineage>
</organism>
<dbReference type="PANTHER" id="PTHR14517:SF11">
    <property type="entry name" value="RIB43A-LIKE WITH COILED-COILS PROTEIN 1"/>
    <property type="match status" value="1"/>
</dbReference>
<keyword evidence="3" id="KW-0963">Cytoplasm</keyword>
<evidence type="ECO:0000313" key="13">
    <source>
        <dbReference type="Proteomes" id="UP000265180"/>
    </source>
</evidence>
<evidence type="ECO:0000256" key="7">
    <source>
        <dbReference type="ARBA" id="ARBA00023212"/>
    </source>
</evidence>
<evidence type="ECO:0000313" key="12">
    <source>
        <dbReference type="Ensembl" id="ENSORLP00020026087.1"/>
    </source>
</evidence>
<reference key="1">
    <citation type="journal article" date="2007" name="Nature">
        <title>The medaka draft genome and insights into vertebrate genome evolution.</title>
        <authorList>
            <person name="Kasahara M."/>
            <person name="Naruse K."/>
            <person name="Sasaki S."/>
            <person name="Nakatani Y."/>
            <person name="Qu W."/>
            <person name="Ahsan B."/>
            <person name="Yamada T."/>
            <person name="Nagayasu Y."/>
            <person name="Doi K."/>
            <person name="Kasai Y."/>
            <person name="Jindo T."/>
            <person name="Kobayashi D."/>
            <person name="Shimada A."/>
            <person name="Toyoda A."/>
            <person name="Kuroki Y."/>
            <person name="Fujiyama A."/>
            <person name="Sasaki T."/>
            <person name="Shimizu A."/>
            <person name="Asakawa S."/>
            <person name="Shimizu N."/>
            <person name="Hashimoto S."/>
            <person name="Yang J."/>
            <person name="Lee Y."/>
            <person name="Matsushima K."/>
            <person name="Sugano S."/>
            <person name="Sakaizumi M."/>
            <person name="Narita T."/>
            <person name="Ohishi K."/>
            <person name="Haga S."/>
            <person name="Ohta F."/>
            <person name="Nomoto H."/>
            <person name="Nogata K."/>
            <person name="Morishita T."/>
            <person name="Endo T."/>
            <person name="Shin-I T."/>
            <person name="Takeda H."/>
            <person name="Morishita S."/>
            <person name="Kohara Y."/>
        </authorList>
    </citation>
    <scope>NUCLEOTIDE SEQUENCE [LARGE SCALE GENOMIC DNA]</scope>
    <source>
        <strain>Hd-rR</strain>
    </source>
</reference>
<keyword evidence="4" id="KW-0282">Flagellum</keyword>
<evidence type="ECO:0000256" key="5">
    <source>
        <dbReference type="ARBA" id="ARBA00023054"/>
    </source>
</evidence>
<comment type="subcellular location">
    <subcellularLocation>
        <location evidence="1">Cytoplasm</location>
        <location evidence="1">Cytoskeleton</location>
        <location evidence="1">Flagellum axoneme</location>
    </subcellularLocation>
</comment>
<comment type="subunit">
    <text evidence="10">Microtubule inner protein component of sperm flagellar doublet microtubules.</text>
</comment>
<name>A0A3P9LZ86_ORYLA</name>
<evidence type="ECO:0000256" key="2">
    <source>
        <dbReference type="ARBA" id="ARBA00006875"/>
    </source>
</evidence>
<dbReference type="Proteomes" id="UP000265180">
    <property type="component" value="Chromosome 7"/>
</dbReference>
<accession>A0A3P9LZ86</accession>
<dbReference type="Ensembl" id="ENSORLT00020002790.1">
    <property type="protein sequence ID" value="ENSORLP00020026087.1"/>
    <property type="gene ID" value="ENSORLG00020008359.1"/>
</dbReference>
<reference evidence="12" key="4">
    <citation type="submission" date="2025-09" db="UniProtKB">
        <authorList>
            <consortium name="Ensembl"/>
        </authorList>
    </citation>
    <scope>IDENTIFICATION</scope>
    <source>
        <strain evidence="12">HNI</strain>
    </source>
</reference>
<dbReference type="Pfam" id="PF05914">
    <property type="entry name" value="RIB43A"/>
    <property type="match status" value="3"/>
</dbReference>
<evidence type="ECO:0000256" key="9">
    <source>
        <dbReference type="ARBA" id="ARBA00041087"/>
    </source>
</evidence>
<keyword evidence="8" id="KW-0966">Cell projection</keyword>
<evidence type="ECO:0000256" key="4">
    <source>
        <dbReference type="ARBA" id="ARBA00022846"/>
    </source>
</evidence>